<dbReference type="SUPFAM" id="SSF56601">
    <property type="entry name" value="beta-lactamase/transpeptidase-like"/>
    <property type="match status" value="1"/>
</dbReference>
<evidence type="ECO:0000256" key="7">
    <source>
        <dbReference type="PIRSR" id="PIRSR618044-1"/>
    </source>
</evidence>
<keyword evidence="13" id="KW-1185">Reference proteome</keyword>
<evidence type="ECO:0000256" key="10">
    <source>
        <dbReference type="SAM" id="Phobius"/>
    </source>
</evidence>
<keyword evidence="12" id="KW-0121">Carboxypeptidase</keyword>
<sequence length="478" mass="51764">MVYITCFHMPVAEASVPPGLDNAAASMNTSDFAAKNGDENPLVLNQTWVNGVPMTSQPEPFPNIISQAAVVMDMTTGTVVYAKAPLTEHYPASITKIMTAILALQHGKLSDIITVSKNAANQPPDKLYFVPGEQKTLKQMLYGLLLISANDAAVAIAEKYGGSVSGFANMMNAEAKALGANHTHFVNPNGLPNPNHVTTAYDMALISRAAMQIPEFRKIVATKSYNWKGQAWQSKLYNINHMLFTYPGAIGIKTGFTDVAHETLAVAATHGNDTFLAILLDAPTNYEIDNDATQLLNFAFAHYQTETIAHRGEILGQLQTSSGKVVPLYAAQNVLATVDKSHPIQPKMTIQLRTLPPGSSVTQGITFDTGTLSINAPFLEATSHTLANKNGTLDVGDVSYAIPSQPMMTMPVYVNLHGFTRHTIGTSNQPLVSKRWFIPAGSGLLVLIVVSVVFFIRRKIGKRRKSASLLMEATRRQL</sequence>
<feature type="active site" evidence="7">
    <location>
        <position position="148"/>
    </location>
</feature>
<dbReference type="GO" id="GO:0071555">
    <property type="term" value="P:cell wall organization"/>
    <property type="evidence" value="ECO:0007669"/>
    <property type="project" value="UniProtKB-KW"/>
</dbReference>
<dbReference type="Proteomes" id="UP000663505">
    <property type="component" value="Chromosome"/>
</dbReference>
<evidence type="ECO:0000259" key="11">
    <source>
        <dbReference type="Pfam" id="PF00768"/>
    </source>
</evidence>
<dbReference type="InterPro" id="IPR012338">
    <property type="entry name" value="Beta-lactam/transpept-like"/>
</dbReference>
<dbReference type="AlphaFoldDB" id="A0A9X7Z9G3"/>
<gene>
    <name evidence="12" type="ORF">JZ786_02275</name>
</gene>
<evidence type="ECO:0000313" key="12">
    <source>
        <dbReference type="EMBL" id="QSO49638.1"/>
    </source>
</evidence>
<evidence type="ECO:0000256" key="6">
    <source>
        <dbReference type="ARBA" id="ARBA00023316"/>
    </source>
</evidence>
<feature type="binding site" evidence="8">
    <location>
        <position position="253"/>
    </location>
    <ligand>
        <name>substrate</name>
    </ligand>
</feature>
<feature type="active site" description="Proton acceptor" evidence="7">
    <location>
        <position position="96"/>
    </location>
</feature>
<evidence type="ECO:0000256" key="5">
    <source>
        <dbReference type="ARBA" id="ARBA00022984"/>
    </source>
</evidence>
<dbReference type="PRINTS" id="PR00725">
    <property type="entry name" value="DADACBPTASE1"/>
</dbReference>
<evidence type="ECO:0000256" key="8">
    <source>
        <dbReference type="PIRSR" id="PIRSR618044-2"/>
    </source>
</evidence>
<keyword evidence="10" id="KW-0812">Transmembrane</keyword>
<dbReference type="Gene3D" id="3.40.710.10">
    <property type="entry name" value="DD-peptidase/beta-lactamase superfamily"/>
    <property type="match status" value="1"/>
</dbReference>
<evidence type="ECO:0000256" key="4">
    <source>
        <dbReference type="ARBA" id="ARBA00022960"/>
    </source>
</evidence>
<keyword evidence="6" id="KW-0961">Cell wall biogenesis/degradation</keyword>
<evidence type="ECO:0000256" key="2">
    <source>
        <dbReference type="ARBA" id="ARBA00022729"/>
    </source>
</evidence>
<dbReference type="Pfam" id="PF00768">
    <property type="entry name" value="Peptidase_S11"/>
    <property type="match status" value="1"/>
</dbReference>
<dbReference type="GO" id="GO:0009002">
    <property type="term" value="F:serine-type D-Ala-D-Ala carboxypeptidase activity"/>
    <property type="evidence" value="ECO:0007669"/>
    <property type="project" value="InterPro"/>
</dbReference>
<accession>A0A9X7Z9G3</accession>
<evidence type="ECO:0000256" key="9">
    <source>
        <dbReference type="RuleBase" id="RU004016"/>
    </source>
</evidence>
<dbReference type="InterPro" id="IPR001967">
    <property type="entry name" value="Peptidase_S11_N"/>
</dbReference>
<dbReference type="InterPro" id="IPR018044">
    <property type="entry name" value="Peptidase_S11"/>
</dbReference>
<keyword evidence="10" id="KW-0472">Membrane</keyword>
<keyword evidence="4" id="KW-0133">Cell shape</keyword>
<evidence type="ECO:0000256" key="1">
    <source>
        <dbReference type="ARBA" id="ARBA00007164"/>
    </source>
</evidence>
<keyword evidence="3" id="KW-0378">Hydrolase</keyword>
<dbReference type="EMBL" id="CP071182">
    <property type="protein sequence ID" value="QSO49638.1"/>
    <property type="molecule type" value="Genomic_DNA"/>
</dbReference>
<name>A0A9X7Z9G3_9BACL</name>
<reference evidence="12 13" key="1">
    <citation type="submission" date="2021-02" db="EMBL/GenBank/DDBJ databases">
        <title>Alicyclobacillus curvatus sp. nov. and Alicyclobacillus mengziensis sp. nov., two acidophilic bacteria isolated from acid mine drainage.</title>
        <authorList>
            <person name="Huang Y."/>
        </authorList>
    </citation>
    <scope>NUCLEOTIDE SEQUENCE [LARGE SCALE GENOMIC DNA]</scope>
    <source>
        <strain evidence="12 13">S30H14</strain>
    </source>
</reference>
<dbReference type="GO" id="GO:0008360">
    <property type="term" value="P:regulation of cell shape"/>
    <property type="evidence" value="ECO:0007669"/>
    <property type="project" value="UniProtKB-KW"/>
</dbReference>
<protein>
    <submittedName>
        <fullName evidence="12">D-alanyl-D-alanine carboxypeptidase</fullName>
    </submittedName>
</protein>
<feature type="active site" description="Acyl-ester intermediate" evidence="7">
    <location>
        <position position="93"/>
    </location>
</feature>
<comment type="similarity">
    <text evidence="1 9">Belongs to the peptidase S11 family.</text>
</comment>
<evidence type="ECO:0000313" key="13">
    <source>
        <dbReference type="Proteomes" id="UP000663505"/>
    </source>
</evidence>
<dbReference type="PANTHER" id="PTHR21581:SF33">
    <property type="entry name" value="D-ALANYL-D-ALANINE CARBOXYPEPTIDASE DACB"/>
    <property type="match status" value="1"/>
</dbReference>
<feature type="domain" description="Peptidase S11 D-alanyl-D-alanine carboxypeptidase A N-terminal" evidence="11">
    <location>
        <begin position="60"/>
        <end position="284"/>
    </location>
</feature>
<proteinExistence type="inferred from homology"/>
<keyword evidence="2" id="KW-0732">Signal</keyword>
<dbReference type="KEGG" id="afx:JZ786_02275"/>
<organism evidence="12 13">
    <name type="scientific">Alicyclobacillus mengziensis</name>
    <dbReference type="NCBI Taxonomy" id="2931921"/>
    <lineage>
        <taxon>Bacteria</taxon>
        <taxon>Bacillati</taxon>
        <taxon>Bacillota</taxon>
        <taxon>Bacilli</taxon>
        <taxon>Bacillales</taxon>
        <taxon>Alicyclobacillaceae</taxon>
        <taxon>Alicyclobacillus</taxon>
    </lineage>
</organism>
<evidence type="ECO:0000256" key="3">
    <source>
        <dbReference type="ARBA" id="ARBA00022801"/>
    </source>
</evidence>
<keyword evidence="5" id="KW-0573">Peptidoglycan synthesis</keyword>
<dbReference type="GO" id="GO:0006508">
    <property type="term" value="P:proteolysis"/>
    <property type="evidence" value="ECO:0007669"/>
    <property type="project" value="InterPro"/>
</dbReference>
<keyword evidence="10" id="KW-1133">Transmembrane helix</keyword>
<keyword evidence="12" id="KW-0645">Protease</keyword>
<feature type="transmembrane region" description="Helical" evidence="10">
    <location>
        <begin position="436"/>
        <end position="456"/>
    </location>
</feature>
<dbReference type="PANTHER" id="PTHR21581">
    <property type="entry name" value="D-ALANYL-D-ALANINE CARBOXYPEPTIDASE"/>
    <property type="match status" value="1"/>
</dbReference>
<dbReference type="GO" id="GO:0009252">
    <property type="term" value="P:peptidoglycan biosynthetic process"/>
    <property type="evidence" value="ECO:0007669"/>
    <property type="project" value="UniProtKB-KW"/>
</dbReference>